<feature type="compositionally biased region" description="Low complexity" evidence="1">
    <location>
        <begin position="410"/>
        <end position="421"/>
    </location>
</feature>
<proteinExistence type="predicted"/>
<accession>A0A9W7T146</accession>
<reference evidence="2 3" key="1">
    <citation type="journal article" date="2018" name="IMA Fungus">
        <title>IMA Genome-F 10: Nine draft genome sequences of Claviceps purpurea s.lat., including C. arundinis, C. humidiphila, and C. cf. spartinae, pseudomolecules for the pitch canker pathogen Fusarium circinatum, draft genome of Davidsoniella eucalypti, Grosmannia galeiformis, Quambalaria eucalypti, and Teratosphaeria destructans.</title>
        <authorList>
            <person name="Wingfield B.D."/>
            <person name="Liu M."/>
            <person name="Nguyen H.D."/>
            <person name="Lane F.A."/>
            <person name="Morgan S.W."/>
            <person name="De Vos L."/>
            <person name="Wilken P.M."/>
            <person name="Duong T.A."/>
            <person name="Aylward J."/>
            <person name="Coetzee M.P."/>
            <person name="Dadej K."/>
            <person name="De Beer Z.W."/>
            <person name="Findlay W."/>
            <person name="Havenga M."/>
            <person name="Kolarik M."/>
            <person name="Menzies J.G."/>
            <person name="Naidoo K."/>
            <person name="Pochopski O."/>
            <person name="Shoukouhi P."/>
            <person name="Santana Q.C."/>
            <person name="Seifert K.A."/>
            <person name="Soal N."/>
            <person name="Steenkamp E.T."/>
            <person name="Tatham C.T."/>
            <person name="van der Nest M.A."/>
            <person name="Wingfield M.J."/>
        </authorList>
    </citation>
    <scope>NUCLEOTIDE SEQUENCE [LARGE SCALE GENOMIC DNA]</scope>
    <source>
        <strain evidence="2">CMW44962</strain>
    </source>
</reference>
<feature type="compositionally biased region" description="Basic residues" evidence="1">
    <location>
        <begin position="197"/>
        <end position="211"/>
    </location>
</feature>
<feature type="compositionally biased region" description="Basic and acidic residues" evidence="1">
    <location>
        <begin position="152"/>
        <end position="171"/>
    </location>
</feature>
<evidence type="ECO:0000313" key="2">
    <source>
        <dbReference type="EMBL" id="KAH9845347.1"/>
    </source>
</evidence>
<feature type="compositionally biased region" description="Polar residues" evidence="1">
    <location>
        <begin position="349"/>
        <end position="363"/>
    </location>
</feature>
<sequence length="443" mass="48125">MVAKTSFPPIHHHPRLTKPLKPADAQKQLAAFLAQTSTKAYLHPDAILSASGIQYSAQSGPNGGLAIHHLRRMEAGLRGENLIAESAEELAEQFGALPDGDDTRVDALIDSKINGSKRKRSMDEVGQWAEDASEAAYGDVSIARATEDWEDKEQYELKQRPVEGEVGDRDGAGVARQDGEVPVVVEEKKVLSEADKKARKAAKKEKNKARKAGAQVDGMGAQGQGSDVEAHDDEPKQKKRRVEQSSMCKSAAGRPGTVGETAVRKHQTTEMSKTQQKRQKRAKRKADKLRQAGEVLFKTAGAAGVTNNKPSPTSQDPAKVSPKAEQQSTQKDVNDLAKHDSPTEDRNPTAPSLPQQEPTATQNSSSKTKKRKRATSPHQPADAAPSTRLEPGDNTPNPPKKRQKKPAPGPSQSAQQQTQKPESPRCQTPTLAHQTQKQLQAWR</sequence>
<feature type="compositionally biased region" description="Polar residues" evidence="1">
    <location>
        <begin position="305"/>
        <end position="316"/>
    </location>
</feature>
<feature type="compositionally biased region" description="Basic and acidic residues" evidence="1">
    <location>
        <begin position="185"/>
        <end position="196"/>
    </location>
</feature>
<dbReference type="EMBL" id="RIBY02000091">
    <property type="protein sequence ID" value="KAH9845347.1"/>
    <property type="molecule type" value="Genomic_DNA"/>
</dbReference>
<gene>
    <name evidence="2" type="ORF">Tdes44962_MAKER06704</name>
</gene>
<feature type="region of interest" description="Disordered" evidence="1">
    <location>
        <begin position="150"/>
        <end position="443"/>
    </location>
</feature>
<comment type="caution">
    <text evidence="2">The sequence shown here is derived from an EMBL/GenBank/DDBJ whole genome shotgun (WGS) entry which is preliminary data.</text>
</comment>
<feature type="compositionally biased region" description="Basic and acidic residues" evidence="1">
    <location>
        <begin position="332"/>
        <end position="347"/>
    </location>
</feature>
<name>A0A9W7T146_9PEZI</name>
<protein>
    <submittedName>
        <fullName evidence="2">Uncharacterized protein</fullName>
    </submittedName>
</protein>
<dbReference type="AlphaFoldDB" id="A0A9W7T146"/>
<organism evidence="2 3">
    <name type="scientific">Teratosphaeria destructans</name>
    <dbReference type="NCBI Taxonomy" id="418781"/>
    <lineage>
        <taxon>Eukaryota</taxon>
        <taxon>Fungi</taxon>
        <taxon>Dikarya</taxon>
        <taxon>Ascomycota</taxon>
        <taxon>Pezizomycotina</taxon>
        <taxon>Dothideomycetes</taxon>
        <taxon>Dothideomycetidae</taxon>
        <taxon>Mycosphaerellales</taxon>
        <taxon>Teratosphaeriaceae</taxon>
        <taxon>Teratosphaeria</taxon>
    </lineage>
</organism>
<keyword evidence="3" id="KW-1185">Reference proteome</keyword>
<feature type="compositionally biased region" description="Polar residues" evidence="1">
    <location>
        <begin position="425"/>
        <end position="443"/>
    </location>
</feature>
<reference evidence="2 3" key="2">
    <citation type="journal article" date="2021" name="Curr. Genet.">
        <title>Genetic response to nitrogen starvation in the aggressive Eucalyptus foliar pathogen Teratosphaeria destructans.</title>
        <authorList>
            <person name="Havenga M."/>
            <person name="Wingfield B.D."/>
            <person name="Wingfield M.J."/>
            <person name="Dreyer L.L."/>
            <person name="Roets F."/>
            <person name="Aylward J."/>
        </authorList>
    </citation>
    <scope>NUCLEOTIDE SEQUENCE [LARGE SCALE GENOMIC DNA]</scope>
    <source>
        <strain evidence="2">CMW44962</strain>
    </source>
</reference>
<dbReference type="OrthoDB" id="5426872at2759"/>
<evidence type="ECO:0000313" key="3">
    <source>
        <dbReference type="Proteomes" id="UP001138500"/>
    </source>
</evidence>
<feature type="region of interest" description="Disordered" evidence="1">
    <location>
        <begin position="1"/>
        <end position="20"/>
    </location>
</feature>
<evidence type="ECO:0000256" key="1">
    <source>
        <dbReference type="SAM" id="MobiDB-lite"/>
    </source>
</evidence>
<dbReference type="Proteomes" id="UP001138500">
    <property type="component" value="Unassembled WGS sequence"/>
</dbReference>
<feature type="compositionally biased region" description="Basic residues" evidence="1">
    <location>
        <begin position="275"/>
        <end position="287"/>
    </location>
</feature>